<dbReference type="Gene3D" id="3.90.1110.10">
    <property type="entry name" value="RNA polymerase Rpb2, domain 2"/>
    <property type="match status" value="1"/>
</dbReference>
<dbReference type="WBParaSite" id="PSAMB.scaffold2602size22314.g18445.t1">
    <property type="protein sequence ID" value="PSAMB.scaffold2602size22314.g18445.t1"/>
    <property type="gene ID" value="PSAMB.scaffold2602size22314.g18445"/>
</dbReference>
<dbReference type="InterPro" id="IPR015712">
    <property type="entry name" value="DNA-dir_RNA_pol_su2"/>
</dbReference>
<dbReference type="Gene3D" id="2.40.50.150">
    <property type="match status" value="1"/>
</dbReference>
<evidence type="ECO:0000259" key="18">
    <source>
        <dbReference type="Pfam" id="PF04565"/>
    </source>
</evidence>
<dbReference type="InterPro" id="IPR007121">
    <property type="entry name" value="RNA_pol_bsu_CS"/>
</dbReference>
<dbReference type="FunFam" id="2.40.270.10:FF:000006">
    <property type="entry name" value="DNA-directed RNA polymerase subunit beta"/>
    <property type="match status" value="1"/>
</dbReference>
<evidence type="ECO:0000256" key="5">
    <source>
        <dbReference type="ARBA" id="ARBA00022695"/>
    </source>
</evidence>
<feature type="domain" description="RNA polymerase beta subunit protrusion" evidence="17">
    <location>
        <begin position="7"/>
        <end position="391"/>
    </location>
</feature>
<dbReference type="PANTHER" id="PTHR20856">
    <property type="entry name" value="DNA-DIRECTED RNA POLYMERASE I SUBUNIT 2"/>
    <property type="match status" value="1"/>
</dbReference>
<keyword evidence="8" id="KW-0862">Zinc</keyword>
<dbReference type="GO" id="GO:0006351">
    <property type="term" value="P:DNA-templated transcription"/>
    <property type="evidence" value="ECO:0007669"/>
    <property type="project" value="InterPro"/>
</dbReference>
<evidence type="ECO:0000256" key="6">
    <source>
        <dbReference type="ARBA" id="ARBA00022723"/>
    </source>
</evidence>
<dbReference type="Pfam" id="PF04561">
    <property type="entry name" value="RNA_pol_Rpb2_2"/>
    <property type="match status" value="1"/>
</dbReference>
<dbReference type="InterPro" id="IPR037033">
    <property type="entry name" value="DNA-dir_RNAP_su2_hyb_sf"/>
</dbReference>
<proteinExistence type="inferred from homology"/>
<dbReference type="Gene3D" id="2.40.270.10">
    <property type="entry name" value="DNA-directed RNA polymerase, subunit 2, domain 6"/>
    <property type="match status" value="1"/>
</dbReference>
<evidence type="ECO:0000256" key="2">
    <source>
        <dbReference type="ARBA" id="ARBA00006835"/>
    </source>
</evidence>
<evidence type="ECO:0000313" key="20">
    <source>
        <dbReference type="Proteomes" id="UP000887566"/>
    </source>
</evidence>
<comment type="catalytic activity">
    <reaction evidence="11">
        <text>RNA(n) + a ribonucleoside 5'-triphosphate = RNA(n+1) + diphosphate</text>
        <dbReference type="Rhea" id="RHEA:21248"/>
        <dbReference type="Rhea" id="RHEA-COMP:14527"/>
        <dbReference type="Rhea" id="RHEA-COMP:17342"/>
        <dbReference type="ChEBI" id="CHEBI:33019"/>
        <dbReference type="ChEBI" id="CHEBI:61557"/>
        <dbReference type="ChEBI" id="CHEBI:140395"/>
        <dbReference type="EC" id="2.7.7.6"/>
    </reaction>
    <physiologicalReaction direction="left-to-right" evidence="11">
        <dbReference type="Rhea" id="RHEA:21249"/>
    </physiologicalReaction>
</comment>
<evidence type="ECO:0000256" key="10">
    <source>
        <dbReference type="ARBA" id="ARBA00023242"/>
    </source>
</evidence>
<keyword evidence="20" id="KW-1185">Reference proteome</keyword>
<comment type="similarity">
    <text evidence="2 12">Belongs to the RNA polymerase beta chain family.</text>
</comment>
<feature type="domain" description="RNA polymerase Rpb2" evidence="15">
    <location>
        <begin position="1017"/>
        <end position="1121"/>
    </location>
</feature>
<feature type="domain" description="RNA polymerase Rpb2" evidence="18">
    <location>
        <begin position="438"/>
        <end position="502"/>
    </location>
</feature>
<keyword evidence="5 13" id="KW-0548">Nucleotidyltransferase</keyword>
<evidence type="ECO:0000259" key="17">
    <source>
        <dbReference type="Pfam" id="PF04563"/>
    </source>
</evidence>
<protein>
    <recommendedName>
        <fullName evidence="13">DNA-directed RNA polymerase subunit beta</fullName>
        <ecNumber evidence="13">2.7.7.6</ecNumber>
    </recommendedName>
</protein>
<dbReference type="FunFam" id="2.40.270.10:FF:000011">
    <property type="entry name" value="DNA-directed RNA polymerase subunit beta"/>
    <property type="match status" value="1"/>
</dbReference>
<feature type="domain" description="RNA polymerase Rpb2" evidence="16">
    <location>
        <begin position="198"/>
        <end position="346"/>
    </location>
</feature>
<sequence>MDCDVAGYHVDSFNYLADEGLHKAAIDVPSEKFRLVNGDAVEISYSGAQLFYPMLENVAATQGRGAMTSLDSVKLYPAECRMRGLTYRAKLRVTFNVLVNGRRLDLVEKVIGDVPVMLQSNRCNLFGLSRKQLVARGEEGIEKGGYFICKGSEKVVRLLVLMRRNYPVALVRNRFKEKGKLYSQYAVTMRCVKENHSATMMTLHYLDSGTMTVCVQFRRELFYIPLMYILKALTDLNDRRLYQELLRGREDDEFWNGCVGNMLHAAHDDGITNHDAALRALGNRFRVALSDRVGPWEPDEEVGRFLLQHCVAIHLSNAEEKLRLLTYMAQKLVALVKGECAPESPDNPQFQEAAISGHILLMVIREKLEAYLTTVRRNIEFAARRKGDTFMLTGQGLHRALGAKSADLSRALEYFLATGNLVTRTGLAMQQTTGFAVIAERINQLRFISHFRAIHRGAFFMEMRTTDVRKLRPEAWGFVCPVHTPDGAPCGLLNHVTAACRIVTHYSDTKELLPVMADLGLITHAAYDLLPKGAHRYPVLVDGRFVGFVAEDQVTTMVRLLRKIKVNAMDKRVPYVSEITFVGRSPDPENIQTQYPGLFVFTEPARLIRPVRNLLANSIEYIGTFEQVYMSICIDPEEAEPGVTFHQEMAPNSLFSFSANLIPYPDHNQSPRNVYQCQMGKQTMGTPIQAWPYRADNKMYRIQTPQTPLLKPEAYDKYEMDEYPLGTNAIIAVVSYTGYDMEDAMVINKSSFQRGFAHGTVVKVERMNLTEKRDKHEIMMADPKKATLNQFMDADGLPIEGRMYREGDPYCCTYDLDSGTFHVHKFKSAEPAYCGGVRVLVDSGTDPIQHVIIQWRISRNPIIGDKFASRSGQKGINSFLWPVESLPFSETGIVPDIIFNPHGFPSRMTIGMMIEIMAGKGAAMHGWKQDATPFVFNEKQTAIEYFGDLLTKAGFNYYGNETMYSGIDGREFEVQIFLGIVYYQRLRHMIADKFQVRATGPIDPVTHQPVKGRKRAGGIRFGEMERDALIGHGAAFALQDRLLCCSDRDHAELCTRCGSLLSVQMMAKHDETARSGLADHTERQYCRSCGNHDAVQTVQVPRVFRYLTAELAAMNIKLQLQTAPFADAPRA</sequence>
<dbReference type="GO" id="GO:0000428">
    <property type="term" value="C:DNA-directed RNA polymerase complex"/>
    <property type="evidence" value="ECO:0007669"/>
    <property type="project" value="UniProtKB-KW"/>
</dbReference>
<dbReference type="AlphaFoldDB" id="A0A914VUW5"/>
<accession>A0A914VUW5</accession>
<keyword evidence="6" id="KW-0479">Metal-binding</keyword>
<dbReference type="FunFam" id="3.90.1800.10:FF:000004">
    <property type="entry name" value="DNA-directed RNA polymerase subunit beta"/>
    <property type="match status" value="1"/>
</dbReference>
<evidence type="ECO:0000259" key="14">
    <source>
        <dbReference type="Pfam" id="PF00562"/>
    </source>
</evidence>
<organism evidence="20 21">
    <name type="scientific">Plectus sambesii</name>
    <dbReference type="NCBI Taxonomy" id="2011161"/>
    <lineage>
        <taxon>Eukaryota</taxon>
        <taxon>Metazoa</taxon>
        <taxon>Ecdysozoa</taxon>
        <taxon>Nematoda</taxon>
        <taxon>Chromadorea</taxon>
        <taxon>Plectida</taxon>
        <taxon>Plectina</taxon>
        <taxon>Plectoidea</taxon>
        <taxon>Plectidae</taxon>
        <taxon>Plectus</taxon>
    </lineage>
</organism>
<dbReference type="InterPro" id="IPR007120">
    <property type="entry name" value="DNA-dir_RNAP_su2_dom"/>
</dbReference>
<evidence type="ECO:0000256" key="7">
    <source>
        <dbReference type="ARBA" id="ARBA00022771"/>
    </source>
</evidence>
<evidence type="ECO:0000259" key="16">
    <source>
        <dbReference type="Pfam" id="PF04561"/>
    </source>
</evidence>
<dbReference type="EC" id="2.7.7.6" evidence="13"/>
<evidence type="ECO:0000256" key="3">
    <source>
        <dbReference type="ARBA" id="ARBA00022478"/>
    </source>
</evidence>
<evidence type="ECO:0000256" key="9">
    <source>
        <dbReference type="ARBA" id="ARBA00023163"/>
    </source>
</evidence>
<dbReference type="InterPro" id="IPR007645">
    <property type="entry name" value="RNA_pol_Rpb2_3"/>
</dbReference>
<evidence type="ECO:0000259" key="19">
    <source>
        <dbReference type="Pfam" id="PF06883"/>
    </source>
</evidence>
<dbReference type="CDD" id="cd00653">
    <property type="entry name" value="RNA_pol_B_RPB2"/>
    <property type="match status" value="1"/>
</dbReference>
<dbReference type="InterPro" id="IPR009674">
    <property type="entry name" value="Rpa2_dom_4"/>
</dbReference>
<dbReference type="InterPro" id="IPR014724">
    <property type="entry name" value="RNA_pol_RPB2_OB-fold"/>
</dbReference>
<dbReference type="Pfam" id="PF06883">
    <property type="entry name" value="RNA_pol_Rpa2_4"/>
    <property type="match status" value="1"/>
</dbReference>
<dbReference type="GO" id="GO:0003677">
    <property type="term" value="F:DNA binding"/>
    <property type="evidence" value="ECO:0007669"/>
    <property type="project" value="InterPro"/>
</dbReference>
<feature type="domain" description="DNA-directed RNA polymerase I subunit RPA2" evidence="19">
    <location>
        <begin position="546"/>
        <end position="609"/>
    </location>
</feature>
<dbReference type="Gene3D" id="3.90.1070.20">
    <property type="match status" value="1"/>
</dbReference>
<dbReference type="GO" id="GO:0005634">
    <property type="term" value="C:nucleus"/>
    <property type="evidence" value="ECO:0007669"/>
    <property type="project" value="UniProtKB-SubCell"/>
</dbReference>
<dbReference type="PROSITE" id="PS01166">
    <property type="entry name" value="RNA_POL_BETA"/>
    <property type="match status" value="1"/>
</dbReference>
<evidence type="ECO:0000256" key="13">
    <source>
        <dbReference type="RuleBase" id="RU363031"/>
    </source>
</evidence>
<dbReference type="Gene3D" id="3.90.1800.10">
    <property type="entry name" value="RNA polymerase alpha subunit dimerisation domain"/>
    <property type="match status" value="1"/>
</dbReference>
<evidence type="ECO:0000256" key="8">
    <source>
        <dbReference type="ARBA" id="ARBA00022833"/>
    </source>
</evidence>
<keyword evidence="4 13" id="KW-0808">Transferase</keyword>
<feature type="domain" description="DNA-directed RNA polymerase subunit 2 hybrid-binding" evidence="14">
    <location>
        <begin position="659"/>
        <end position="1015"/>
    </location>
</feature>
<keyword evidence="3 13" id="KW-0240">DNA-directed RNA polymerase</keyword>
<dbReference type="GO" id="GO:0032549">
    <property type="term" value="F:ribonucleoside binding"/>
    <property type="evidence" value="ECO:0007669"/>
    <property type="project" value="InterPro"/>
</dbReference>
<evidence type="ECO:0000256" key="4">
    <source>
        <dbReference type="ARBA" id="ARBA00022679"/>
    </source>
</evidence>
<dbReference type="Pfam" id="PF00562">
    <property type="entry name" value="RNA_pol_Rpb2_6"/>
    <property type="match status" value="1"/>
</dbReference>
<evidence type="ECO:0000313" key="21">
    <source>
        <dbReference type="WBParaSite" id="PSAMB.scaffold2602size22314.g18445.t1"/>
    </source>
</evidence>
<dbReference type="Pfam" id="PF04565">
    <property type="entry name" value="RNA_pol_Rpb2_3"/>
    <property type="match status" value="1"/>
</dbReference>
<keyword evidence="9 13" id="KW-0804">Transcription</keyword>
<dbReference type="SUPFAM" id="SSF64484">
    <property type="entry name" value="beta and beta-prime subunits of DNA dependent RNA-polymerase"/>
    <property type="match status" value="1"/>
</dbReference>
<dbReference type="Proteomes" id="UP000887566">
    <property type="component" value="Unplaced"/>
</dbReference>
<comment type="function">
    <text evidence="13">DNA-dependent RNA polymerase catalyzes the transcription of DNA into RNA using the four ribonucleoside triphosphates as substrates.</text>
</comment>
<evidence type="ECO:0000259" key="15">
    <source>
        <dbReference type="Pfam" id="PF04560"/>
    </source>
</evidence>
<dbReference type="Pfam" id="PF04560">
    <property type="entry name" value="RNA_pol_Rpb2_7"/>
    <property type="match status" value="1"/>
</dbReference>
<name>A0A914VUW5_9BILA</name>
<dbReference type="GO" id="GO:0003899">
    <property type="term" value="F:DNA-directed RNA polymerase activity"/>
    <property type="evidence" value="ECO:0007669"/>
    <property type="project" value="UniProtKB-EC"/>
</dbReference>
<dbReference type="InterPro" id="IPR037034">
    <property type="entry name" value="RNA_pol_Rpb2_2_sf"/>
</dbReference>
<reference evidence="21" key="1">
    <citation type="submission" date="2022-11" db="UniProtKB">
        <authorList>
            <consortium name="WormBaseParasite"/>
        </authorList>
    </citation>
    <scope>IDENTIFICATION</scope>
</reference>
<evidence type="ECO:0000256" key="11">
    <source>
        <dbReference type="ARBA" id="ARBA00047768"/>
    </source>
</evidence>
<dbReference type="InterPro" id="IPR007644">
    <property type="entry name" value="RNA_pol_bsu_protrusion"/>
</dbReference>
<dbReference type="Pfam" id="PF04563">
    <property type="entry name" value="RNA_pol_Rpb2_1"/>
    <property type="match status" value="1"/>
</dbReference>
<keyword evidence="10" id="KW-0539">Nucleus</keyword>
<dbReference type="GO" id="GO:0008270">
    <property type="term" value="F:zinc ion binding"/>
    <property type="evidence" value="ECO:0007669"/>
    <property type="project" value="UniProtKB-KW"/>
</dbReference>
<comment type="subcellular location">
    <subcellularLocation>
        <location evidence="1">Nucleus</location>
    </subcellularLocation>
</comment>
<evidence type="ECO:0000256" key="12">
    <source>
        <dbReference type="RuleBase" id="RU000434"/>
    </source>
</evidence>
<keyword evidence="7" id="KW-0863">Zinc-finger</keyword>
<dbReference type="InterPro" id="IPR007641">
    <property type="entry name" value="RNA_pol_Rpb2_7"/>
</dbReference>
<dbReference type="InterPro" id="IPR007642">
    <property type="entry name" value="RNA_pol_Rpb2_2"/>
</dbReference>
<evidence type="ECO:0000256" key="1">
    <source>
        <dbReference type="ARBA" id="ARBA00004123"/>
    </source>
</evidence>